<protein>
    <recommendedName>
        <fullName evidence="2">Heterokaryon incompatibility domain-containing protein</fullName>
    </recommendedName>
</protein>
<dbReference type="PANTHER" id="PTHR24148">
    <property type="entry name" value="ANKYRIN REPEAT DOMAIN-CONTAINING PROTEIN 39 HOMOLOG-RELATED"/>
    <property type="match status" value="1"/>
</dbReference>
<dbReference type="PANTHER" id="PTHR24148:SF64">
    <property type="entry name" value="HETEROKARYON INCOMPATIBILITY DOMAIN-CONTAINING PROTEIN"/>
    <property type="match status" value="1"/>
</dbReference>
<dbReference type="InterPro" id="IPR052895">
    <property type="entry name" value="HetReg/Transcr_Mod"/>
</dbReference>
<dbReference type="VEuPathDB" id="FungiDB:BTJ68_03184"/>
<comment type="caution">
    <text evidence="3">The sequence shown here is derived from an EMBL/GenBank/DDBJ whole genome shotgun (WGS) entry which is preliminary data.</text>
</comment>
<organism evidence="3 4">
    <name type="scientific">Hortaea werneckii</name>
    <name type="common">Black yeast</name>
    <name type="synonym">Cladosporium werneckii</name>
    <dbReference type="NCBI Taxonomy" id="91943"/>
    <lineage>
        <taxon>Eukaryota</taxon>
        <taxon>Fungi</taxon>
        <taxon>Dikarya</taxon>
        <taxon>Ascomycota</taxon>
        <taxon>Pezizomycotina</taxon>
        <taxon>Dothideomycetes</taxon>
        <taxon>Dothideomycetidae</taxon>
        <taxon>Mycosphaerellales</taxon>
        <taxon>Teratosphaeriaceae</taxon>
        <taxon>Hortaea</taxon>
    </lineage>
</organism>
<evidence type="ECO:0000256" key="1">
    <source>
        <dbReference type="SAM" id="MobiDB-lite"/>
    </source>
</evidence>
<feature type="domain" description="Heterokaryon incompatibility" evidence="2">
    <location>
        <begin position="74"/>
        <end position="161"/>
    </location>
</feature>
<dbReference type="Pfam" id="PF06985">
    <property type="entry name" value="HET"/>
    <property type="match status" value="1"/>
</dbReference>
<dbReference type="Proteomes" id="UP000269276">
    <property type="component" value="Unassembled WGS sequence"/>
</dbReference>
<dbReference type="AlphaFoldDB" id="A0A3M7ECL8"/>
<accession>A0A3M7ECL8</accession>
<gene>
    <name evidence="3" type="ORF">D0863_03297</name>
</gene>
<dbReference type="OrthoDB" id="3553147at2759"/>
<feature type="compositionally biased region" description="Basic and acidic residues" evidence="1">
    <location>
        <begin position="1"/>
        <end position="12"/>
    </location>
</feature>
<sequence length="246" mass="27555">MSLLEDEKDHLHQRSNGTDPPSLYYTKALTMPQNQIYILQLDPGAPKQILKGRLELISLSDPDRQYEFVAHNCQHSTRTDNIVVNDVEMTVPGSLGDALRQLRRMNSARPLWLDTICVDASSHQLSPEVESWSLVTRYRAHALLVWLGEHHDFGAATFRRFVNTIASLDKMGPGSLEASHETLSALEGPMPIDFDDGCLQSVVAKKSGSRVVVGETEADYETTIKALRWMKSFGHESPSLLADWKI</sequence>
<evidence type="ECO:0000313" key="3">
    <source>
        <dbReference type="EMBL" id="RMY74331.1"/>
    </source>
</evidence>
<dbReference type="InterPro" id="IPR010730">
    <property type="entry name" value="HET"/>
</dbReference>
<evidence type="ECO:0000259" key="2">
    <source>
        <dbReference type="Pfam" id="PF06985"/>
    </source>
</evidence>
<feature type="region of interest" description="Disordered" evidence="1">
    <location>
        <begin position="1"/>
        <end position="22"/>
    </location>
</feature>
<reference evidence="3 4" key="1">
    <citation type="journal article" date="2018" name="BMC Genomics">
        <title>Genomic evidence for intraspecific hybridization in a clonal and extremely halotolerant yeast.</title>
        <authorList>
            <person name="Gostincar C."/>
            <person name="Stajich J.E."/>
            <person name="Zupancic J."/>
            <person name="Zalar P."/>
            <person name="Gunde-Cimerman N."/>
        </authorList>
    </citation>
    <scope>NUCLEOTIDE SEQUENCE [LARGE SCALE GENOMIC DNA]</scope>
    <source>
        <strain evidence="3 4">EXF-2682</strain>
    </source>
</reference>
<dbReference type="EMBL" id="QWIP01000077">
    <property type="protein sequence ID" value="RMY74331.1"/>
    <property type="molecule type" value="Genomic_DNA"/>
</dbReference>
<proteinExistence type="predicted"/>
<name>A0A3M7ECL8_HORWE</name>
<evidence type="ECO:0000313" key="4">
    <source>
        <dbReference type="Proteomes" id="UP000269276"/>
    </source>
</evidence>